<feature type="non-terminal residue" evidence="1">
    <location>
        <position position="448"/>
    </location>
</feature>
<dbReference type="PANTHER" id="PTHR12558">
    <property type="entry name" value="CELL DIVISION CYCLE 16,23,27"/>
    <property type="match status" value="1"/>
</dbReference>
<dbReference type="Pfam" id="PF13414">
    <property type="entry name" value="TPR_11"/>
    <property type="match status" value="1"/>
</dbReference>
<dbReference type="InterPro" id="IPR011990">
    <property type="entry name" value="TPR-like_helical_dom_sf"/>
</dbReference>
<dbReference type="AlphaFoldDB" id="A0A0F8ZTB1"/>
<evidence type="ECO:0000313" key="1">
    <source>
        <dbReference type="EMBL" id="KKK97107.1"/>
    </source>
</evidence>
<dbReference type="SUPFAM" id="SSF48452">
    <property type="entry name" value="TPR-like"/>
    <property type="match status" value="2"/>
</dbReference>
<dbReference type="SMART" id="SM00028">
    <property type="entry name" value="TPR"/>
    <property type="match status" value="4"/>
</dbReference>
<dbReference type="PROSITE" id="PS50005">
    <property type="entry name" value="TPR"/>
    <property type="match status" value="1"/>
</dbReference>
<proteinExistence type="predicted"/>
<name>A0A0F8ZTB1_9ZZZZ</name>
<organism evidence="1">
    <name type="scientific">marine sediment metagenome</name>
    <dbReference type="NCBI Taxonomy" id="412755"/>
    <lineage>
        <taxon>unclassified sequences</taxon>
        <taxon>metagenomes</taxon>
        <taxon>ecological metagenomes</taxon>
    </lineage>
</organism>
<protein>
    <recommendedName>
        <fullName evidence="2">Tetratricopeptide repeat-like domain-containing protein</fullName>
    </recommendedName>
</protein>
<evidence type="ECO:0008006" key="2">
    <source>
        <dbReference type="Google" id="ProtNLM"/>
    </source>
</evidence>
<dbReference type="PANTHER" id="PTHR12558:SF13">
    <property type="entry name" value="CELL DIVISION CYCLE PROTEIN 27 HOMOLOG"/>
    <property type="match status" value="1"/>
</dbReference>
<reference evidence="1" key="1">
    <citation type="journal article" date="2015" name="Nature">
        <title>Complex archaea that bridge the gap between prokaryotes and eukaryotes.</title>
        <authorList>
            <person name="Spang A."/>
            <person name="Saw J.H."/>
            <person name="Jorgensen S.L."/>
            <person name="Zaremba-Niedzwiedzka K."/>
            <person name="Martijn J."/>
            <person name="Lind A.E."/>
            <person name="van Eijk R."/>
            <person name="Schleper C."/>
            <person name="Guy L."/>
            <person name="Ettema T.J."/>
        </authorList>
    </citation>
    <scope>NUCLEOTIDE SEQUENCE</scope>
</reference>
<dbReference type="EMBL" id="LAZR01046193">
    <property type="protein sequence ID" value="KKK97107.1"/>
    <property type="molecule type" value="Genomic_DNA"/>
</dbReference>
<accession>A0A0F8ZTB1</accession>
<feature type="non-terminal residue" evidence="1">
    <location>
        <position position="1"/>
    </location>
</feature>
<dbReference type="Gene3D" id="1.25.40.10">
    <property type="entry name" value="Tetratricopeptide repeat domain"/>
    <property type="match status" value="2"/>
</dbReference>
<gene>
    <name evidence="1" type="ORF">LCGC14_2656070</name>
</gene>
<dbReference type="Pfam" id="PF13174">
    <property type="entry name" value="TPR_6"/>
    <property type="match status" value="1"/>
</dbReference>
<dbReference type="InterPro" id="IPR019734">
    <property type="entry name" value="TPR_rpt"/>
</dbReference>
<comment type="caution">
    <text evidence="1">The sequence shown here is derived from an EMBL/GenBank/DDBJ whole genome shotgun (WGS) entry which is preliminary data.</text>
</comment>
<sequence>TAYQAALKTNPLYENALLGLLNIAQLDQNQKSIRNFYNSLNARQRDLIYPSYALATSNTLRDKASQYTNSGELEKAEELLKQAIELSPEQPWLYYDLAFIYQQKGLTPQARDLFNNVLWQFPLNPQIRYSHALFLRSINDYEGALDTLKYIPFKNRDTDIIALEQQLLLNESLTQSQQYLDLKNKSVAIYHLSNLEARELTPEMQAELSNSWYKIDEKRHALKLLSSALSSDSSLSPYWHLLKGQWILEQGNQVEIKRWFEGYVLPENASENETAQYVQLQNNYLNQFYTGSDLIAKLNQLDQKYKDIPATTTALINANLALEQYEAAVILYQRKVQSSQTIEPQALLAIANAYIELGDDFQAKEVTQKAIAQTTLQEGYLQRQIMSSLNEFNYSGDALYLAKQLIEKSPNDQELRYLGAQVASKFNETEQAQSWYAQTLSPNRTLNE</sequence>